<gene>
    <name evidence="2" type="ordered locus">Ethha_2393</name>
</gene>
<organism evidence="2 3">
    <name type="scientific">Ethanoligenens harbinense (strain DSM 18485 / JCM 12961 / CGMCC 1.5033 / YUAN-3)</name>
    <dbReference type="NCBI Taxonomy" id="663278"/>
    <lineage>
        <taxon>Bacteria</taxon>
        <taxon>Bacillati</taxon>
        <taxon>Bacillota</taxon>
        <taxon>Clostridia</taxon>
        <taxon>Eubacteriales</taxon>
        <taxon>Oscillospiraceae</taxon>
        <taxon>Ethanoligenens</taxon>
    </lineage>
</organism>
<dbReference type="PROSITE" id="PS50943">
    <property type="entry name" value="HTH_CROC1"/>
    <property type="match status" value="1"/>
</dbReference>
<dbReference type="SMART" id="SM00530">
    <property type="entry name" value="HTH_XRE"/>
    <property type="match status" value="1"/>
</dbReference>
<name>E6U579_ETHHY</name>
<dbReference type="HOGENOM" id="CLU_066192_4_0_9"/>
<dbReference type="eggNOG" id="COG1396">
    <property type="taxonomic scope" value="Bacteria"/>
</dbReference>
<sequence>MTTINRIFQLMEAHEMNAAQLTREAGLTVGLVSQWKKGAQKPSSRNLQKIADYFHVSVDYLLTGKDGPSAPSLSLPEEDTVDSQLREVNFALSGEVHELTLNEKKDVLDFIKFVKAQRAAKDKKEGREHGHT</sequence>
<dbReference type="GO" id="GO:0003677">
    <property type="term" value="F:DNA binding"/>
    <property type="evidence" value="ECO:0007669"/>
    <property type="project" value="InterPro"/>
</dbReference>
<dbReference type="Proteomes" id="UP000001551">
    <property type="component" value="Chromosome"/>
</dbReference>
<accession>E6U579</accession>
<evidence type="ECO:0000259" key="1">
    <source>
        <dbReference type="PROSITE" id="PS50943"/>
    </source>
</evidence>
<dbReference type="KEGG" id="eha:Ethha_2393"/>
<dbReference type="Pfam" id="PF01381">
    <property type="entry name" value="HTH_3"/>
    <property type="match status" value="1"/>
</dbReference>
<dbReference type="STRING" id="663278.Ethha_2393"/>
<protein>
    <submittedName>
        <fullName evidence="2">Helix-turn-helix domain protein</fullName>
    </submittedName>
</protein>
<dbReference type="EMBL" id="CP002400">
    <property type="protein sequence ID" value="ADU27892.1"/>
    <property type="molecule type" value="Genomic_DNA"/>
</dbReference>
<proteinExistence type="predicted"/>
<dbReference type="InterPro" id="IPR010982">
    <property type="entry name" value="Lambda_DNA-bd_dom_sf"/>
</dbReference>
<feature type="domain" description="HTH cro/C1-type" evidence="1">
    <location>
        <begin position="9"/>
        <end position="61"/>
    </location>
</feature>
<dbReference type="InterPro" id="IPR001387">
    <property type="entry name" value="Cro/C1-type_HTH"/>
</dbReference>
<dbReference type="CDD" id="cd00093">
    <property type="entry name" value="HTH_XRE"/>
    <property type="match status" value="1"/>
</dbReference>
<evidence type="ECO:0000313" key="2">
    <source>
        <dbReference type="EMBL" id="ADU27892.1"/>
    </source>
</evidence>
<dbReference type="SUPFAM" id="SSF47413">
    <property type="entry name" value="lambda repressor-like DNA-binding domains"/>
    <property type="match status" value="1"/>
</dbReference>
<keyword evidence="3" id="KW-1185">Reference proteome</keyword>
<dbReference type="Gene3D" id="1.10.260.40">
    <property type="entry name" value="lambda repressor-like DNA-binding domains"/>
    <property type="match status" value="1"/>
</dbReference>
<reference evidence="2 3" key="1">
    <citation type="submission" date="2010-12" db="EMBL/GenBank/DDBJ databases">
        <title>Complete sequence of Ethanoligenens harbinense YUAN-3.</title>
        <authorList>
            <person name="Lucas S."/>
            <person name="Copeland A."/>
            <person name="Lapidus A."/>
            <person name="Cheng J.-F."/>
            <person name="Bruce D."/>
            <person name="Goodwin L."/>
            <person name="Pitluck S."/>
            <person name="Chertkov O."/>
            <person name="Misra M."/>
            <person name="Detter J.C."/>
            <person name="Han C."/>
            <person name="Tapia R."/>
            <person name="Land M."/>
            <person name="Hauser L."/>
            <person name="Jeffries C."/>
            <person name="Kyrpides N."/>
            <person name="Ivanova N."/>
            <person name="Mikhailova N."/>
            <person name="Wang A."/>
            <person name="Mouttaki H."/>
            <person name="He Z."/>
            <person name="Zhou J."/>
            <person name="Hemme C.L."/>
            <person name="Woyke T."/>
        </authorList>
    </citation>
    <scope>NUCLEOTIDE SEQUENCE [LARGE SCALE GENOMIC DNA]</scope>
    <source>
        <strain evidence="3">DSM 18485 / JCM 12961 / CGMCC 1.5033 / YUAN-3</strain>
    </source>
</reference>
<evidence type="ECO:0000313" key="3">
    <source>
        <dbReference type="Proteomes" id="UP000001551"/>
    </source>
</evidence>
<dbReference type="AlphaFoldDB" id="E6U579"/>